<protein>
    <submittedName>
        <fullName evidence="2">TIGR01841 family phasin</fullName>
    </submittedName>
</protein>
<organism evidence="2 3">
    <name type="scientific">Paraburkholderia sprentiae WSM5005</name>
    <dbReference type="NCBI Taxonomy" id="754502"/>
    <lineage>
        <taxon>Bacteria</taxon>
        <taxon>Pseudomonadati</taxon>
        <taxon>Pseudomonadota</taxon>
        <taxon>Betaproteobacteria</taxon>
        <taxon>Burkholderiales</taxon>
        <taxon>Burkholderiaceae</taxon>
        <taxon>Paraburkholderia</taxon>
    </lineage>
</organism>
<accession>A0A1I9YFJ9</accession>
<dbReference type="OrthoDB" id="9100410at2"/>
<name>A0A1I9YFJ9_9BURK</name>
<dbReference type="Pfam" id="PF09361">
    <property type="entry name" value="Phasin_2"/>
    <property type="match status" value="1"/>
</dbReference>
<dbReference type="EMBL" id="CP017561">
    <property type="protein sequence ID" value="APA85082.2"/>
    <property type="molecule type" value="Genomic_DNA"/>
</dbReference>
<dbReference type="NCBIfam" id="TIGR01841">
    <property type="entry name" value="phasin"/>
    <property type="match status" value="1"/>
</dbReference>
<dbReference type="InterPro" id="IPR018968">
    <property type="entry name" value="Phasin"/>
</dbReference>
<gene>
    <name evidence="2" type="primary">phaP</name>
    <name evidence="2" type="ORF">BJG93_06575</name>
</gene>
<keyword evidence="3" id="KW-1185">Reference proteome</keyword>
<sequence length="192" mass="20401">MQQEVRAPLANRRGKIHGSTLEESKMTEHAIALPNDLHSRASQRAASTAAGMNDLAELCVGTAERIAELNSRAIHTTIDEQRAIALEATDECSPFGAWRLQTSYALAGTAKAVAYWRHFNAIVLDAVVNAVNVAETRVNSNFMALNGAFEDTASGVASSILTGDPAPAVRGVDQAVQILDTDGKAVVPPRSH</sequence>
<dbReference type="RefSeq" id="WP_154671816.1">
    <property type="nucleotide sequence ID" value="NZ_CP017561.2"/>
</dbReference>
<feature type="domain" description="Phasin" evidence="1">
    <location>
        <begin position="47"/>
        <end position="138"/>
    </location>
</feature>
<reference evidence="2" key="1">
    <citation type="submission" date="2016-09" db="EMBL/GenBank/DDBJ databases">
        <title>The Complete Genome of Burkholderia sprentiae wsm5005.</title>
        <authorList>
            <person name="De Meyer S."/>
            <person name="Wang P."/>
            <person name="Terpolilli J."/>
        </authorList>
    </citation>
    <scope>NUCLEOTIDE SEQUENCE [LARGE SCALE GENOMIC DNA]</scope>
    <source>
        <strain evidence="2">WSM5005</strain>
    </source>
</reference>
<dbReference type="AlphaFoldDB" id="A0A1I9YFJ9"/>
<dbReference type="InterPro" id="IPR010127">
    <property type="entry name" value="Phasin_subfam-1"/>
</dbReference>
<dbReference type="STRING" id="754502.BJG93_06575"/>
<reference evidence="2" key="2">
    <citation type="submission" date="2021-06" db="EMBL/GenBank/DDBJ databases">
        <authorList>
            <person name="Rogers T.H."/>
            <person name="Ramsay J.P."/>
            <person name="Wang P."/>
            <person name="Terpolilli J."/>
        </authorList>
    </citation>
    <scope>NUCLEOTIDE SEQUENCE [LARGE SCALE GENOMIC DNA]</scope>
    <source>
        <strain evidence="2">WSM5005</strain>
    </source>
</reference>
<dbReference type="Proteomes" id="UP000179860">
    <property type="component" value="Chromosome 1"/>
</dbReference>
<evidence type="ECO:0000313" key="3">
    <source>
        <dbReference type="Proteomes" id="UP000179860"/>
    </source>
</evidence>
<evidence type="ECO:0000313" key="2">
    <source>
        <dbReference type="EMBL" id="APA85082.2"/>
    </source>
</evidence>
<evidence type="ECO:0000259" key="1">
    <source>
        <dbReference type="Pfam" id="PF09361"/>
    </source>
</evidence>
<proteinExistence type="predicted"/>
<dbReference type="KEGG" id="pspw:BJG93_06575"/>